<accession>A0ABQ1UTA4</accession>
<feature type="chain" id="PRO_5045944081" evidence="1">
    <location>
        <begin position="19"/>
        <end position="508"/>
    </location>
</feature>
<keyword evidence="1" id="KW-0732">Signal</keyword>
<organism evidence="2 3">
    <name type="scientific">Flavobacterium limi</name>
    <dbReference type="NCBI Taxonomy" id="2045105"/>
    <lineage>
        <taxon>Bacteria</taxon>
        <taxon>Pseudomonadati</taxon>
        <taxon>Bacteroidota</taxon>
        <taxon>Flavobacteriia</taxon>
        <taxon>Flavobacteriales</taxon>
        <taxon>Flavobacteriaceae</taxon>
        <taxon>Flavobacterium</taxon>
    </lineage>
</organism>
<gene>
    <name evidence="2" type="ORF">GCM10011518_39960</name>
</gene>
<feature type="signal peptide" evidence="1">
    <location>
        <begin position="1"/>
        <end position="18"/>
    </location>
</feature>
<reference evidence="3" key="1">
    <citation type="journal article" date="2019" name="Int. J. Syst. Evol. Microbiol.">
        <title>The Global Catalogue of Microorganisms (GCM) 10K type strain sequencing project: providing services to taxonomists for standard genome sequencing and annotation.</title>
        <authorList>
            <consortium name="The Broad Institute Genomics Platform"/>
            <consortium name="The Broad Institute Genome Sequencing Center for Infectious Disease"/>
            <person name="Wu L."/>
            <person name="Ma J."/>
        </authorList>
    </citation>
    <scope>NUCLEOTIDE SEQUENCE [LARGE SCALE GENOMIC DNA]</scope>
    <source>
        <strain evidence="3">CGMCC 1.16060</strain>
    </source>
</reference>
<evidence type="ECO:0000313" key="3">
    <source>
        <dbReference type="Proteomes" id="UP000655016"/>
    </source>
</evidence>
<evidence type="ECO:0000256" key="1">
    <source>
        <dbReference type="SAM" id="SignalP"/>
    </source>
</evidence>
<comment type="caution">
    <text evidence="2">The sequence shown here is derived from an EMBL/GenBank/DDBJ whole genome shotgun (WGS) entry which is preliminary data.</text>
</comment>
<dbReference type="Proteomes" id="UP000655016">
    <property type="component" value="Unassembled WGS sequence"/>
</dbReference>
<name>A0ABQ1UTA4_9FLAO</name>
<sequence>MKKILLSIALFSYVLLSAQTVIVDEKFEDKNEPVDFQYLPNSKKIVVYKGFGIGMTLSYITTRALSFDTSGNKTVLFENEKLISPTFSVTNNTFKAYDATNIFKPSYKFFQDNNILIVKNDALKDLNTSYFGRYDYNNVLCSVIDRLPNMSFDASFNDIYDFGFTNQKEKDKINFEKDEIYLERVEIKTNSRKRMKLEKPDLTLLKGELFAKQDSKTSFNCKLNGNENFDLITKSVSADFKTTILYKTTYDFEGKKIKELSFPLSFNDKFFMTSNNNGGAAIYHSTPSFQSNYNPSSVIKDVSISLDVLSINHYFEDKKTGDIYVYGIFSEKPTKKVDGSASPKGFYVFKFDKNGTKLWESLNEIDGKDFFERIHTSSRLQINLLEYKDDFIFSVSVNDFTEFSYSTTVTKSTGSISKFNFIEYNNNTSNLKMKAFVNNSYVSDDFKNKVFSQMTFVAMTINPNVVSYLKNVSKEGKKLYYESIICNEGIWLIQTDNKESYKILLFKD</sequence>
<dbReference type="EMBL" id="BMKP01000011">
    <property type="protein sequence ID" value="GGF26563.1"/>
    <property type="molecule type" value="Genomic_DNA"/>
</dbReference>
<proteinExistence type="predicted"/>
<evidence type="ECO:0000313" key="2">
    <source>
        <dbReference type="EMBL" id="GGF26563.1"/>
    </source>
</evidence>
<protein>
    <submittedName>
        <fullName evidence="2">Uncharacterized protein</fullName>
    </submittedName>
</protein>
<keyword evidence="3" id="KW-1185">Reference proteome</keyword>
<dbReference type="RefSeq" id="WP_163396204.1">
    <property type="nucleotide sequence ID" value="NZ_BMKP01000011.1"/>
</dbReference>